<proteinExistence type="predicted"/>
<evidence type="ECO:0000256" key="2">
    <source>
        <dbReference type="ARBA" id="ARBA00022475"/>
    </source>
</evidence>
<feature type="transmembrane region" description="Helical" evidence="6">
    <location>
        <begin position="366"/>
        <end position="386"/>
    </location>
</feature>
<feature type="transmembrane region" description="Helical" evidence="6">
    <location>
        <begin position="435"/>
        <end position="455"/>
    </location>
</feature>
<dbReference type="PANTHER" id="PTHR30250">
    <property type="entry name" value="PST FAMILY PREDICTED COLANIC ACID TRANSPORTER"/>
    <property type="match status" value="1"/>
</dbReference>
<dbReference type="EMBL" id="AOLN01000004">
    <property type="protein sequence ID" value="ELZ98018.1"/>
    <property type="molecule type" value="Genomic_DNA"/>
</dbReference>
<keyword evidence="3 6" id="KW-0812">Transmembrane</keyword>
<accession>M0IQC9</accession>
<dbReference type="RefSeq" id="WP_008317821.1">
    <property type="nucleotide sequence ID" value="NZ_AOLN01000004.1"/>
</dbReference>
<dbReference type="Pfam" id="PF13440">
    <property type="entry name" value="Polysacc_synt_3"/>
    <property type="match status" value="1"/>
</dbReference>
<keyword evidence="4 6" id="KW-1133">Transmembrane helix</keyword>
<evidence type="ECO:0000256" key="1">
    <source>
        <dbReference type="ARBA" id="ARBA00004651"/>
    </source>
</evidence>
<feature type="transmembrane region" description="Helical" evidence="6">
    <location>
        <begin position="217"/>
        <end position="237"/>
    </location>
</feature>
<dbReference type="STRING" id="662479.C440_02183"/>
<comment type="subcellular location">
    <subcellularLocation>
        <location evidence="1">Cell membrane</location>
        <topology evidence="1">Multi-pass membrane protein</topology>
    </subcellularLocation>
</comment>
<feature type="transmembrane region" description="Helical" evidence="6">
    <location>
        <begin position="12"/>
        <end position="29"/>
    </location>
</feature>
<evidence type="ECO:0000256" key="3">
    <source>
        <dbReference type="ARBA" id="ARBA00022692"/>
    </source>
</evidence>
<dbReference type="Proteomes" id="UP000011550">
    <property type="component" value="Unassembled WGS sequence"/>
</dbReference>
<feature type="transmembrane region" description="Helical" evidence="6">
    <location>
        <begin position="244"/>
        <end position="263"/>
    </location>
</feature>
<dbReference type="InterPro" id="IPR050833">
    <property type="entry name" value="Poly_Biosynth_Transport"/>
</dbReference>
<evidence type="ECO:0000256" key="4">
    <source>
        <dbReference type="ARBA" id="ARBA00022989"/>
    </source>
</evidence>
<feature type="transmembrane region" description="Helical" evidence="6">
    <location>
        <begin position="76"/>
        <end position="97"/>
    </location>
</feature>
<dbReference type="OrthoDB" id="112053at2157"/>
<comment type="caution">
    <text evidence="7">The sequence shown here is derived from an EMBL/GenBank/DDBJ whole genome shotgun (WGS) entry which is preliminary data.</text>
</comment>
<dbReference type="PANTHER" id="PTHR30250:SF28">
    <property type="entry name" value="POLYSACCHARIDE BIOSYNTHESIS PROTEIN"/>
    <property type="match status" value="1"/>
</dbReference>
<keyword evidence="8" id="KW-1185">Reference proteome</keyword>
<dbReference type="GO" id="GO:0005886">
    <property type="term" value="C:plasma membrane"/>
    <property type="evidence" value="ECO:0007669"/>
    <property type="project" value="UniProtKB-SubCell"/>
</dbReference>
<gene>
    <name evidence="7" type="ORF">C440_02183</name>
</gene>
<keyword evidence="5 6" id="KW-0472">Membrane</keyword>
<evidence type="ECO:0000256" key="5">
    <source>
        <dbReference type="ARBA" id="ARBA00023136"/>
    </source>
</evidence>
<evidence type="ECO:0000313" key="7">
    <source>
        <dbReference type="EMBL" id="ELZ98018.1"/>
    </source>
</evidence>
<feature type="transmembrane region" description="Helical" evidence="6">
    <location>
        <begin position="304"/>
        <end position="325"/>
    </location>
</feature>
<protein>
    <submittedName>
        <fullName evidence="7">Putative transport protein</fullName>
    </submittedName>
</protein>
<name>M0IQC9_9EURY</name>
<reference evidence="7 8" key="1">
    <citation type="journal article" date="2014" name="PLoS Genet.">
        <title>Phylogenetically driven sequencing of extremely halophilic archaea reveals strategies for static and dynamic osmo-response.</title>
        <authorList>
            <person name="Becker E.A."/>
            <person name="Seitzer P.M."/>
            <person name="Tritt A."/>
            <person name="Larsen D."/>
            <person name="Krusor M."/>
            <person name="Yao A.I."/>
            <person name="Wu D."/>
            <person name="Madern D."/>
            <person name="Eisen J.A."/>
            <person name="Darling A.E."/>
            <person name="Facciotti M.T."/>
        </authorList>
    </citation>
    <scope>NUCLEOTIDE SEQUENCE [LARGE SCALE GENOMIC DNA]</scope>
    <source>
        <strain evidence="7 8">ATCC BAA-1512</strain>
    </source>
</reference>
<dbReference type="CDD" id="cd13128">
    <property type="entry name" value="MATE_Wzx_like"/>
    <property type="match status" value="1"/>
</dbReference>
<evidence type="ECO:0000313" key="8">
    <source>
        <dbReference type="Proteomes" id="UP000011550"/>
    </source>
</evidence>
<evidence type="ECO:0000256" key="6">
    <source>
        <dbReference type="SAM" id="Phobius"/>
    </source>
</evidence>
<organism evidence="7 8">
    <name type="scientific">Haloferax mucosum ATCC BAA-1512</name>
    <dbReference type="NCBI Taxonomy" id="662479"/>
    <lineage>
        <taxon>Archaea</taxon>
        <taxon>Methanobacteriati</taxon>
        <taxon>Methanobacteriota</taxon>
        <taxon>Stenosarchaea group</taxon>
        <taxon>Halobacteria</taxon>
        <taxon>Halobacteriales</taxon>
        <taxon>Haloferacaceae</taxon>
        <taxon>Haloferax</taxon>
    </lineage>
</organism>
<feature type="transmembrane region" description="Helical" evidence="6">
    <location>
        <begin position="407"/>
        <end position="429"/>
    </location>
</feature>
<sequence length="478" mass="51337">MDLGASTIRLFLAKIGKAVLMFAGITYFARELGSAQLGTFFLFFAAQGLLSIPADMGMRGALEKRLSEGENHGEKLGSALAFKLVLLGLVSVGIVLSRGWLDSYIGADLALLLVVAVILRELSMLYIQAVRGELRVAETAPIEFGRRFVWVAVGSILVSQGFGVHGIVYGLISGSVVALVWAYAKCGIEPARPSFEQVKSLISFSKYDIVTSVGGRIYQWMDTAIIGFFLAQQFVGAYEVAWQVTLLVLMLSKSISLTIFPQISRWSTTSSDDQIGATISTALAFSVFTAIPALVGAMIYSTEILAYVFGPEYVIASLVLVILMFEKLVQSVNDIVGISVRAINRPDLAAKATVISVGLNLLLSPILIVSVGFVGAAIATGVSWLVNTVLHTRYLARFVSFEFPTRLFGWYLFGSLVMGAVLLAVKAAFPVTSLWILVVQITVGALLYGVVSVVVPDVRKQIVSPVVSRLSVSVGKLA</sequence>
<keyword evidence="2" id="KW-1003">Cell membrane</keyword>
<feature type="transmembrane region" description="Helical" evidence="6">
    <location>
        <begin position="35"/>
        <end position="55"/>
    </location>
</feature>
<feature type="transmembrane region" description="Helical" evidence="6">
    <location>
        <begin position="148"/>
        <end position="172"/>
    </location>
</feature>
<dbReference type="AlphaFoldDB" id="M0IQC9"/>
<dbReference type="PATRIC" id="fig|662479.7.peg.450"/>
<feature type="transmembrane region" description="Helical" evidence="6">
    <location>
        <begin position="109"/>
        <end position="127"/>
    </location>
</feature>
<feature type="transmembrane region" description="Helical" evidence="6">
    <location>
        <begin position="275"/>
        <end position="297"/>
    </location>
</feature>